<name>A0A1Y1RQM5_9MICC</name>
<accession>A0A1Y1RQM5</accession>
<dbReference type="AlphaFoldDB" id="A0A1Y1RQM5"/>
<dbReference type="GO" id="GO:0030638">
    <property type="term" value="P:polyketide metabolic process"/>
    <property type="evidence" value="ECO:0007669"/>
    <property type="project" value="InterPro"/>
</dbReference>
<dbReference type="PANTHER" id="PTHR38436:SF1">
    <property type="entry name" value="ESTER CYCLASE"/>
    <property type="match status" value="1"/>
</dbReference>
<reference evidence="2 3" key="1">
    <citation type="submission" date="2016-05" db="EMBL/GenBank/DDBJ databases">
        <title>Draft genome sequence of a porcine commensal Rothia nasimurium.</title>
        <authorList>
            <person name="Gaiser R.A."/>
            <person name="Van Baarlen P."/>
            <person name="Wells J.M."/>
        </authorList>
    </citation>
    <scope>NUCLEOTIDE SEQUENCE [LARGE SCALE GENOMIC DNA]</scope>
    <source>
        <strain evidence="2 3">PT-32</strain>
    </source>
</reference>
<evidence type="ECO:0000313" key="2">
    <source>
        <dbReference type="EMBL" id="ORC18818.1"/>
    </source>
</evidence>
<protein>
    <submittedName>
        <fullName evidence="2">Polyketide cyclase</fullName>
    </submittedName>
</protein>
<gene>
    <name evidence="2" type="ORF">A7979_02120</name>
</gene>
<dbReference type="PANTHER" id="PTHR38436">
    <property type="entry name" value="POLYKETIDE CYCLASE SNOAL-LIKE DOMAIN"/>
    <property type="match status" value="1"/>
</dbReference>
<dbReference type="OrthoDB" id="129343at2"/>
<proteinExistence type="predicted"/>
<dbReference type="InterPro" id="IPR009959">
    <property type="entry name" value="Cyclase_SnoaL-like"/>
</dbReference>
<dbReference type="InterPro" id="IPR032710">
    <property type="entry name" value="NTF2-like_dom_sf"/>
</dbReference>
<organism evidence="2 3">
    <name type="scientific">Rothia nasimurium</name>
    <dbReference type="NCBI Taxonomy" id="85336"/>
    <lineage>
        <taxon>Bacteria</taxon>
        <taxon>Bacillati</taxon>
        <taxon>Actinomycetota</taxon>
        <taxon>Actinomycetes</taxon>
        <taxon>Micrococcales</taxon>
        <taxon>Micrococcaceae</taxon>
        <taxon>Rothia</taxon>
    </lineage>
</organism>
<sequence>MSHQLSNARNLYLRGIRDGKIKEVHENYMGESYIQHSTGVPDGKEGFEAFFIDFFQRNHDREINLVRSFEDGNFVFLHVQQVLNGGEAQWVTADIFRSDENGRIVEHWDVIEAYIAPGEGQPDPVVGDFELDLSQDAETNKKRVRRFIVDVLQNGEVEALPSYIAEDLTQHTPGIGQGREAYTAYLANHRITYDFAFKVLGQGNFVVAYSQVTRSGEAHAHMDIFRLDQGIIVEMWSVSEPMPAVETLTNRGKF</sequence>
<dbReference type="Proteomes" id="UP000192359">
    <property type="component" value="Unassembled WGS sequence"/>
</dbReference>
<feature type="domain" description="SnoaL-like" evidence="1">
    <location>
        <begin position="15"/>
        <end position="107"/>
    </location>
</feature>
<dbReference type="Gene3D" id="3.10.450.50">
    <property type="match status" value="2"/>
</dbReference>
<keyword evidence="3" id="KW-1185">Reference proteome</keyword>
<dbReference type="EMBL" id="LXWF01000022">
    <property type="protein sequence ID" value="ORC18818.1"/>
    <property type="molecule type" value="Genomic_DNA"/>
</dbReference>
<feature type="domain" description="SnoaL-like" evidence="1">
    <location>
        <begin position="144"/>
        <end position="235"/>
    </location>
</feature>
<comment type="caution">
    <text evidence="2">The sequence shown here is derived from an EMBL/GenBank/DDBJ whole genome shotgun (WGS) entry which is preliminary data.</text>
</comment>
<dbReference type="RefSeq" id="WP_083091679.1">
    <property type="nucleotide sequence ID" value="NZ_LXWF01000022.1"/>
</dbReference>
<evidence type="ECO:0000259" key="1">
    <source>
        <dbReference type="Pfam" id="PF12680"/>
    </source>
</evidence>
<dbReference type="SUPFAM" id="SSF54427">
    <property type="entry name" value="NTF2-like"/>
    <property type="match status" value="2"/>
</dbReference>
<dbReference type="Pfam" id="PF12680">
    <property type="entry name" value="SnoaL_2"/>
    <property type="match status" value="2"/>
</dbReference>
<dbReference type="InterPro" id="IPR037401">
    <property type="entry name" value="SnoaL-like"/>
</dbReference>
<evidence type="ECO:0000313" key="3">
    <source>
        <dbReference type="Proteomes" id="UP000192359"/>
    </source>
</evidence>